<sequence length="340" mass="40023">MAQKSLLRNLFKVKKRTLVIGIHGLSNKPPKRLLTHWWRRSIEEGLSKIDKSPTQFDFKMLYWADLLYPTPLSLKCKDEDDPLFIEEPYISEKQLQVHARKGLIQIFRNLIQYIKEIIFLSRIGLNKFRKPFDAIVKIGFKDLDIYYNEEAPKNEQMFEDYFRNKVRSRLIKLLLKNKRKDILLVAHSMGSIIAYDVLLSLKHRVKVKYFVALGSPMGLPLIRENIMKDHHLPFVEEEEAYPPTPEGVENWYSFCDREDNIGAHYNLADYYVENVRGVKPIGKYVENNYKEWKTDNAHKSFGYLRCIEMAEVVNEFLLGGRSSLLAKGKQLFMRKGREQT</sequence>
<proteinExistence type="predicted"/>
<evidence type="ECO:0000313" key="1">
    <source>
        <dbReference type="EMBL" id="SMD36643.1"/>
    </source>
</evidence>
<dbReference type="EMBL" id="FWYF01000003">
    <property type="protein sequence ID" value="SMD36643.1"/>
    <property type="molecule type" value="Genomic_DNA"/>
</dbReference>
<dbReference type="Gene3D" id="3.40.50.1820">
    <property type="entry name" value="alpha/beta hydrolase"/>
    <property type="match status" value="1"/>
</dbReference>
<dbReference type="GO" id="GO:0006629">
    <property type="term" value="P:lipid metabolic process"/>
    <property type="evidence" value="ECO:0007669"/>
    <property type="project" value="InterPro"/>
</dbReference>
<dbReference type="SUPFAM" id="SSF53474">
    <property type="entry name" value="alpha/beta-Hydrolases"/>
    <property type="match status" value="1"/>
</dbReference>
<keyword evidence="1" id="KW-0012">Acyltransferase</keyword>
<accession>A0A1W2GJ02</accession>
<protein>
    <submittedName>
        <fullName evidence="1">Lecithin:cholesterol acyltransferase</fullName>
    </submittedName>
</protein>
<evidence type="ECO:0000313" key="2">
    <source>
        <dbReference type="Proteomes" id="UP000192472"/>
    </source>
</evidence>
<keyword evidence="2" id="KW-1185">Reference proteome</keyword>
<keyword evidence="1" id="KW-0808">Transferase</keyword>
<dbReference type="OrthoDB" id="980024at2"/>
<reference evidence="1 2" key="1">
    <citation type="submission" date="2017-04" db="EMBL/GenBank/DDBJ databases">
        <authorList>
            <person name="Afonso C.L."/>
            <person name="Miller P.J."/>
            <person name="Scott M.A."/>
            <person name="Spackman E."/>
            <person name="Goraichik I."/>
            <person name="Dimitrov K.M."/>
            <person name="Suarez D.L."/>
            <person name="Swayne D.E."/>
        </authorList>
    </citation>
    <scope>NUCLEOTIDE SEQUENCE [LARGE SCALE GENOMIC DNA]</scope>
    <source>
        <strain evidence="1 2">DSM 26133</strain>
    </source>
</reference>
<dbReference type="Pfam" id="PF02450">
    <property type="entry name" value="LCAT"/>
    <property type="match status" value="1"/>
</dbReference>
<gene>
    <name evidence="1" type="ORF">SAMN04488029_3004</name>
</gene>
<name>A0A1W2GJ02_REIFA</name>
<dbReference type="Proteomes" id="UP000192472">
    <property type="component" value="Unassembled WGS sequence"/>
</dbReference>
<organism evidence="1 2">
    <name type="scientific">Reichenbachiella faecimaris</name>
    <dbReference type="NCBI Taxonomy" id="692418"/>
    <lineage>
        <taxon>Bacteria</taxon>
        <taxon>Pseudomonadati</taxon>
        <taxon>Bacteroidota</taxon>
        <taxon>Cytophagia</taxon>
        <taxon>Cytophagales</taxon>
        <taxon>Reichenbachiellaceae</taxon>
        <taxon>Reichenbachiella</taxon>
    </lineage>
</organism>
<dbReference type="InterPro" id="IPR003386">
    <property type="entry name" value="LACT/PDAT_acylTrfase"/>
</dbReference>
<dbReference type="RefSeq" id="WP_084373646.1">
    <property type="nucleotide sequence ID" value="NZ_FWYF01000003.1"/>
</dbReference>
<dbReference type="GO" id="GO:0008374">
    <property type="term" value="F:O-acyltransferase activity"/>
    <property type="evidence" value="ECO:0007669"/>
    <property type="project" value="InterPro"/>
</dbReference>
<dbReference type="STRING" id="692418.SAMN04488029_3004"/>
<dbReference type="InterPro" id="IPR029058">
    <property type="entry name" value="AB_hydrolase_fold"/>
</dbReference>
<dbReference type="AlphaFoldDB" id="A0A1W2GJ02"/>